<reference evidence="1" key="2">
    <citation type="submission" date="2021-09" db="EMBL/GenBank/DDBJ databases">
        <authorList>
            <person name="Jia N."/>
            <person name="Wang J."/>
            <person name="Shi W."/>
            <person name="Du L."/>
            <person name="Sun Y."/>
            <person name="Zhan W."/>
            <person name="Jiang J."/>
            <person name="Wang Q."/>
            <person name="Zhang B."/>
            <person name="Ji P."/>
            <person name="Sakyi L.B."/>
            <person name="Cui X."/>
            <person name="Yuan T."/>
            <person name="Jiang B."/>
            <person name="Yang W."/>
            <person name="Lam T.T.-Y."/>
            <person name="Chang Q."/>
            <person name="Ding S."/>
            <person name="Wang X."/>
            <person name="Zhu J."/>
            <person name="Ruan X."/>
            <person name="Zhao L."/>
            <person name="Wei J."/>
            <person name="Que T."/>
            <person name="Du C."/>
            <person name="Cheng J."/>
            <person name="Dai P."/>
            <person name="Han X."/>
            <person name="Huang E."/>
            <person name="Gao Y."/>
            <person name="Liu J."/>
            <person name="Shao H."/>
            <person name="Ye R."/>
            <person name="Li L."/>
            <person name="Wei W."/>
            <person name="Wang X."/>
            <person name="Wang C."/>
            <person name="Huo Q."/>
            <person name="Li W."/>
            <person name="Guo W."/>
            <person name="Chen H."/>
            <person name="Chen S."/>
            <person name="Zhou L."/>
            <person name="Zhou L."/>
            <person name="Ni X."/>
            <person name="Tian J."/>
            <person name="Zhou Y."/>
            <person name="Sheng Y."/>
            <person name="Liu T."/>
            <person name="Pan Y."/>
            <person name="Xia L."/>
            <person name="Li J."/>
            <person name="Zhao F."/>
            <person name="Cao W."/>
        </authorList>
    </citation>
    <scope>NUCLEOTIDE SEQUENCE</scope>
    <source>
        <strain evidence="1">Rsan-2018</strain>
        <tissue evidence="1">Larvae</tissue>
    </source>
</reference>
<comment type="caution">
    <text evidence="1">The sequence shown here is derived from an EMBL/GenBank/DDBJ whole genome shotgun (WGS) entry which is preliminary data.</text>
</comment>
<dbReference type="Proteomes" id="UP000821837">
    <property type="component" value="Unassembled WGS sequence"/>
</dbReference>
<dbReference type="InterPro" id="IPR005312">
    <property type="entry name" value="DUF1759"/>
</dbReference>
<evidence type="ECO:0000313" key="2">
    <source>
        <dbReference type="Proteomes" id="UP000821837"/>
    </source>
</evidence>
<evidence type="ECO:0000313" key="1">
    <source>
        <dbReference type="EMBL" id="KAH7986592.1"/>
    </source>
</evidence>
<dbReference type="AlphaFoldDB" id="A0A9D4TDT0"/>
<organism evidence="1 2">
    <name type="scientific">Rhipicephalus sanguineus</name>
    <name type="common">Brown dog tick</name>
    <name type="synonym">Ixodes sanguineus</name>
    <dbReference type="NCBI Taxonomy" id="34632"/>
    <lineage>
        <taxon>Eukaryota</taxon>
        <taxon>Metazoa</taxon>
        <taxon>Ecdysozoa</taxon>
        <taxon>Arthropoda</taxon>
        <taxon>Chelicerata</taxon>
        <taxon>Arachnida</taxon>
        <taxon>Acari</taxon>
        <taxon>Parasitiformes</taxon>
        <taxon>Ixodida</taxon>
        <taxon>Ixodoidea</taxon>
        <taxon>Ixodidae</taxon>
        <taxon>Rhipicephalinae</taxon>
        <taxon>Rhipicephalus</taxon>
        <taxon>Rhipicephalus</taxon>
    </lineage>
</organism>
<keyword evidence="2" id="KW-1185">Reference proteome</keyword>
<protein>
    <submittedName>
        <fullName evidence="1">Uncharacterized protein</fullName>
    </submittedName>
</protein>
<reference evidence="1" key="1">
    <citation type="journal article" date="2020" name="Cell">
        <title>Large-Scale Comparative Analyses of Tick Genomes Elucidate Their Genetic Diversity and Vector Capacities.</title>
        <authorList>
            <consortium name="Tick Genome and Microbiome Consortium (TIGMIC)"/>
            <person name="Jia N."/>
            <person name="Wang J."/>
            <person name="Shi W."/>
            <person name="Du L."/>
            <person name="Sun Y."/>
            <person name="Zhan W."/>
            <person name="Jiang J.F."/>
            <person name="Wang Q."/>
            <person name="Zhang B."/>
            <person name="Ji P."/>
            <person name="Bell-Sakyi L."/>
            <person name="Cui X.M."/>
            <person name="Yuan T.T."/>
            <person name="Jiang B.G."/>
            <person name="Yang W.F."/>
            <person name="Lam T.T."/>
            <person name="Chang Q.C."/>
            <person name="Ding S.J."/>
            <person name="Wang X.J."/>
            <person name="Zhu J.G."/>
            <person name="Ruan X.D."/>
            <person name="Zhao L."/>
            <person name="Wei J.T."/>
            <person name="Ye R.Z."/>
            <person name="Que T.C."/>
            <person name="Du C.H."/>
            <person name="Zhou Y.H."/>
            <person name="Cheng J.X."/>
            <person name="Dai P.F."/>
            <person name="Guo W.B."/>
            <person name="Han X.H."/>
            <person name="Huang E.J."/>
            <person name="Li L.F."/>
            <person name="Wei W."/>
            <person name="Gao Y.C."/>
            <person name="Liu J.Z."/>
            <person name="Shao H.Z."/>
            <person name="Wang X."/>
            <person name="Wang C.C."/>
            <person name="Yang T.C."/>
            <person name="Huo Q.B."/>
            <person name="Li W."/>
            <person name="Chen H.Y."/>
            <person name="Chen S.E."/>
            <person name="Zhou L.G."/>
            <person name="Ni X.B."/>
            <person name="Tian J.H."/>
            <person name="Sheng Y."/>
            <person name="Liu T."/>
            <person name="Pan Y.S."/>
            <person name="Xia L.Y."/>
            <person name="Li J."/>
            <person name="Zhao F."/>
            <person name="Cao W.C."/>
        </authorList>
    </citation>
    <scope>NUCLEOTIDE SEQUENCE</scope>
    <source>
        <strain evidence="1">Rsan-2018</strain>
    </source>
</reference>
<name>A0A9D4TDT0_RHISA</name>
<accession>A0A9D4TDT0</accession>
<dbReference type="PANTHER" id="PTHR22954">
    <property type="entry name" value="RETROVIRAL PROTEASE-RELATED"/>
    <property type="match status" value="1"/>
</dbReference>
<dbReference type="Pfam" id="PF03564">
    <property type="entry name" value="DUF1759"/>
    <property type="match status" value="1"/>
</dbReference>
<dbReference type="VEuPathDB" id="VectorBase:RSAN_048287"/>
<gene>
    <name evidence="1" type="ORF">HPB52_024853</name>
</gene>
<dbReference type="EMBL" id="JABSTV010000362">
    <property type="protein sequence ID" value="KAH7986592.1"/>
    <property type="molecule type" value="Genomic_DNA"/>
</dbReference>
<dbReference type="PANTHER" id="PTHR22954:SF3">
    <property type="entry name" value="PROTEIN CBG08539"/>
    <property type="match status" value="1"/>
</dbReference>
<proteinExistence type="predicted"/>
<sequence>MECIKGKRTTQRALHTRLQNEARQLIEPSQFSSDLCVVHDRLKVCNDGLRALNLELEGHLTDDQVAEDYVSVAEYGDSAAATLSFLRHHIEELKAPASTITDRAATNDMRHGLVGSRLPKLNMFQFNRSPAQWQPFWDMFKHAFHENPSLTNIGRFHYLKNLLTGQAARAIDGIQATEGSYEDAITLVTNQFGNKKIIEQNYLENLRTTKPVKSSIGVASLRDLLDTLSYAAMLVEVHKKAILGDTLVEYFTHQSRKTNVEELASSEAELQKLLHYVRMEADARERSALWTPMVMVPDIIDKGRFTTLHLRLLL</sequence>